<dbReference type="PRINTS" id="PR00508">
    <property type="entry name" value="S21N4MTFRASE"/>
</dbReference>
<accession>A0A1G1XIS8</accession>
<dbReference type="InterPro" id="IPR001091">
    <property type="entry name" value="RM_Methyltransferase"/>
</dbReference>
<evidence type="ECO:0000259" key="4">
    <source>
        <dbReference type="Pfam" id="PF01555"/>
    </source>
</evidence>
<comment type="caution">
    <text evidence="5">The sequence shown here is derived from an EMBL/GenBank/DDBJ whole genome shotgun (WGS) entry which is preliminary data.</text>
</comment>
<dbReference type="Gene3D" id="3.40.50.150">
    <property type="entry name" value="Vaccinia Virus protein VP39"/>
    <property type="match status" value="2"/>
</dbReference>
<dbReference type="GO" id="GO:0032259">
    <property type="term" value="P:methylation"/>
    <property type="evidence" value="ECO:0007669"/>
    <property type="project" value="UniProtKB-KW"/>
</dbReference>
<dbReference type="SUPFAM" id="SSF53335">
    <property type="entry name" value="S-adenosyl-L-methionine-dependent methyltransferases"/>
    <property type="match status" value="2"/>
</dbReference>
<dbReference type="STRING" id="1797529.A2570_00130"/>
<sequence length="260" mass="30217">MPIFNDLNLDKWKESEIWTDSLWIIPERDNTGKHSGFYHGNFIPQIPRQLISRYTKKNETIFDPFLGSGTTAYETESLSRNFIGIDIQGNLIDYVRKNIDAKSNFSELIVGDSTKIESLEKVKEILKNQKKENIQLAILHPPYADIIKFSNMEGDLSNAKSLKEFLDKFSAVLKNTLEILEKGRYLAVVIGDKYTAGEWIPLSFYCMYEAQKLGLKLKSIIIKNMAGNRAKQNKEAIWRYRALTSDYYIFKHEYILIFKY</sequence>
<comment type="similarity">
    <text evidence="3">Belongs to the N(4)/N(6)-methyltransferase family.</text>
</comment>
<dbReference type="InterPro" id="IPR029063">
    <property type="entry name" value="SAM-dependent_MTases_sf"/>
</dbReference>
<proteinExistence type="inferred from homology"/>
<dbReference type="AlphaFoldDB" id="A0A1G1XIS8"/>
<keyword evidence="1" id="KW-0489">Methyltransferase</keyword>
<dbReference type="GO" id="GO:0008170">
    <property type="term" value="F:N-methyltransferase activity"/>
    <property type="evidence" value="ECO:0007669"/>
    <property type="project" value="InterPro"/>
</dbReference>
<name>A0A1G1XIS8_9BACT</name>
<organism evidence="5 6">
    <name type="scientific">Candidatus Brennerbacteria bacterium RIFOXYD1_FULL_41_16</name>
    <dbReference type="NCBI Taxonomy" id="1797529"/>
    <lineage>
        <taxon>Bacteria</taxon>
        <taxon>Candidatus Brenneribacteriota</taxon>
    </lineage>
</organism>
<reference evidence="5 6" key="1">
    <citation type="journal article" date="2016" name="Nat. Commun.">
        <title>Thousands of microbial genomes shed light on interconnected biogeochemical processes in an aquifer system.</title>
        <authorList>
            <person name="Anantharaman K."/>
            <person name="Brown C.T."/>
            <person name="Hug L.A."/>
            <person name="Sharon I."/>
            <person name="Castelle C.J."/>
            <person name="Probst A.J."/>
            <person name="Thomas B.C."/>
            <person name="Singh A."/>
            <person name="Wilkins M.J."/>
            <person name="Karaoz U."/>
            <person name="Brodie E.L."/>
            <person name="Williams K.H."/>
            <person name="Hubbard S.S."/>
            <person name="Banfield J.F."/>
        </authorList>
    </citation>
    <scope>NUCLEOTIDE SEQUENCE [LARGE SCALE GENOMIC DNA]</scope>
</reference>
<gene>
    <name evidence="5" type="ORF">A2570_00130</name>
</gene>
<dbReference type="GO" id="GO:0003677">
    <property type="term" value="F:DNA binding"/>
    <property type="evidence" value="ECO:0007669"/>
    <property type="project" value="InterPro"/>
</dbReference>
<feature type="domain" description="DNA methylase N-4/N-6" evidence="4">
    <location>
        <begin position="13"/>
        <end position="94"/>
    </location>
</feature>
<keyword evidence="2" id="KW-0808">Transferase</keyword>
<dbReference type="EMBL" id="MHHY01000013">
    <property type="protein sequence ID" value="OGY39975.1"/>
    <property type="molecule type" value="Genomic_DNA"/>
</dbReference>
<evidence type="ECO:0000313" key="5">
    <source>
        <dbReference type="EMBL" id="OGY39975.1"/>
    </source>
</evidence>
<dbReference type="Pfam" id="PF01555">
    <property type="entry name" value="N6_N4_Mtase"/>
    <property type="match status" value="2"/>
</dbReference>
<evidence type="ECO:0000256" key="1">
    <source>
        <dbReference type="ARBA" id="ARBA00022603"/>
    </source>
</evidence>
<protein>
    <recommendedName>
        <fullName evidence="3">Methyltransferase</fullName>
        <ecNumber evidence="3">2.1.1.-</ecNumber>
    </recommendedName>
</protein>
<evidence type="ECO:0000256" key="3">
    <source>
        <dbReference type="RuleBase" id="RU362026"/>
    </source>
</evidence>
<dbReference type="Proteomes" id="UP000178570">
    <property type="component" value="Unassembled WGS sequence"/>
</dbReference>
<evidence type="ECO:0000256" key="2">
    <source>
        <dbReference type="ARBA" id="ARBA00022679"/>
    </source>
</evidence>
<evidence type="ECO:0000313" key="6">
    <source>
        <dbReference type="Proteomes" id="UP000178570"/>
    </source>
</evidence>
<dbReference type="EC" id="2.1.1.-" evidence="3"/>
<feature type="domain" description="DNA methylase N-4/N-6" evidence="4">
    <location>
        <begin position="134"/>
        <end position="259"/>
    </location>
</feature>
<dbReference type="InterPro" id="IPR002941">
    <property type="entry name" value="DNA_methylase_N4/N6"/>
</dbReference>